<reference evidence="8" key="1">
    <citation type="journal article" date="2014" name="BMC Genomics">
        <title>Genome characteristics reveal the impact of lichenization on lichen-forming fungus Endocarpon pusillum Hedwig (Verrucariales, Ascomycota).</title>
        <authorList>
            <person name="Wang Y.-Y."/>
            <person name="Liu B."/>
            <person name="Zhang X.-Y."/>
            <person name="Zhou Q.-M."/>
            <person name="Zhang T."/>
            <person name="Li H."/>
            <person name="Yu Y.-F."/>
            <person name="Zhang X.-L."/>
            <person name="Hao X.-Y."/>
            <person name="Wang M."/>
            <person name="Wang L."/>
            <person name="Wei J.-C."/>
        </authorList>
    </citation>
    <scope>NUCLEOTIDE SEQUENCE [LARGE SCALE GENOMIC DNA]</scope>
    <source>
        <strain evidence="8">Z07020 / HMAS-L-300199</strain>
    </source>
</reference>
<keyword evidence="4" id="KW-0418">Kinase</keyword>
<name>U1GDK7_ENDPU</name>
<evidence type="ECO:0000256" key="5">
    <source>
        <dbReference type="ARBA" id="ARBA00022840"/>
    </source>
</evidence>
<evidence type="ECO:0000256" key="4">
    <source>
        <dbReference type="ARBA" id="ARBA00022777"/>
    </source>
</evidence>
<proteinExistence type="predicted"/>
<accession>U1GDK7</accession>
<dbReference type="HOGENOM" id="CLU_343887_0_0_1"/>
<evidence type="ECO:0000256" key="3">
    <source>
        <dbReference type="ARBA" id="ARBA00022741"/>
    </source>
</evidence>
<dbReference type="InterPro" id="IPR001810">
    <property type="entry name" value="F-box_dom"/>
</dbReference>
<sequence length="823" mass="94290">MAVQTQGVVAMEKMNIVTGPIGLPDLPGDVFTLIIEHLEAWDVVRCQMVSSAWSQAFSAPELLRILMKKYPHAQEAPQLISRTKLAASDEDSDLLWRTTFNQIACRYFHLTHGRPRTIEKHKTAAPELSLPHLFPVSCWDYHESQPGRRLHHLNAVEPRGRQEMGPGEQTYLFRHAFWSYEDGLLVFIPAKPFAFDYHPAAMPARSPPETVAIMMLDLKSQYGVEIPFDMKDRVVRNLRLKHHALIIEWAEKEYYHALNDSENVHRHFVTCYDIKPQLTFTSDTACRWSIAFRSEWKLHFLGLPLNAQDRFYSTHTKDHYAVYLWQPNRSMYTGDEEQPIECLLVWDIAQPRQYMPSLDPGRKDQPEDVRNGPHIVCRYDYRLLQHYGIRQQSSPSLIKFSLNSEQQTIAIYENVRISGQGYFDPAERLWCARTTTILFRGEGPHLQREWEINLPPYRGNCSMETSDVLEPEPWFLGIMDVVDEKAYVRFSLAESAFTSKDVQNSACLRIQALGIMATLDEATTKQIAHAGQEFASDLPLAMASTSSAYAVYFNEGPGYLFVANLGKGRSGKAMLVRSTSYSMTTQFCNGGSLHDLIFYTLFRDSTPIAEIFIWKMFTQLLEVLEGLHLERLTTHLDLVPQNVFLHWPDEDQAEQAKQTKREHHLPDFYLGDFGAAEKANDTFIQQDLRLLHSLLIAVCLGSSRELRRCMSLLPEPYSYLGGDEKILGSTPPTNAVRASVMPIARKKMAELEGKQQQPDYRFTKPSMKSEVKVAKRKSEFAGLGIDWPFFYARVDEKTSDIIEVENAPKFSFPEHAGKGYVRR</sequence>
<dbReference type="Pfam" id="PF00646">
    <property type="entry name" value="F-box"/>
    <property type="match status" value="1"/>
</dbReference>
<dbReference type="PANTHER" id="PTHR43671:SF13">
    <property type="entry name" value="SERINE_THREONINE-PROTEIN KINASE NEK2"/>
    <property type="match status" value="1"/>
</dbReference>
<evidence type="ECO:0000313" key="8">
    <source>
        <dbReference type="Proteomes" id="UP000019373"/>
    </source>
</evidence>
<keyword evidence="3" id="KW-0547">Nucleotide-binding</keyword>
<dbReference type="PROSITE" id="PS50181">
    <property type="entry name" value="FBOX"/>
    <property type="match status" value="1"/>
</dbReference>
<evidence type="ECO:0000256" key="1">
    <source>
        <dbReference type="ARBA" id="ARBA00012513"/>
    </source>
</evidence>
<dbReference type="Gene3D" id="3.30.200.20">
    <property type="entry name" value="Phosphorylase Kinase, domain 1"/>
    <property type="match status" value="1"/>
</dbReference>
<feature type="domain" description="F-box" evidence="6">
    <location>
        <begin position="20"/>
        <end position="66"/>
    </location>
</feature>
<dbReference type="OrthoDB" id="5334391at2759"/>
<dbReference type="SUPFAM" id="SSF81383">
    <property type="entry name" value="F-box domain"/>
    <property type="match status" value="1"/>
</dbReference>
<evidence type="ECO:0000259" key="6">
    <source>
        <dbReference type="PROSITE" id="PS50181"/>
    </source>
</evidence>
<dbReference type="AlphaFoldDB" id="U1GDK7"/>
<dbReference type="EMBL" id="KE721353">
    <property type="protein sequence ID" value="ERF70138.1"/>
    <property type="molecule type" value="Genomic_DNA"/>
</dbReference>
<evidence type="ECO:0000256" key="2">
    <source>
        <dbReference type="ARBA" id="ARBA00022679"/>
    </source>
</evidence>
<dbReference type="PANTHER" id="PTHR43671">
    <property type="entry name" value="SERINE/THREONINE-PROTEIN KINASE NEK"/>
    <property type="match status" value="1"/>
</dbReference>
<organism evidence="7 8">
    <name type="scientific">Endocarpon pusillum (strain Z07020 / HMAS-L-300199)</name>
    <name type="common">Lichen-forming fungus</name>
    <dbReference type="NCBI Taxonomy" id="1263415"/>
    <lineage>
        <taxon>Eukaryota</taxon>
        <taxon>Fungi</taxon>
        <taxon>Dikarya</taxon>
        <taxon>Ascomycota</taxon>
        <taxon>Pezizomycotina</taxon>
        <taxon>Eurotiomycetes</taxon>
        <taxon>Chaetothyriomycetidae</taxon>
        <taxon>Verrucariales</taxon>
        <taxon>Verrucariaceae</taxon>
        <taxon>Endocarpon</taxon>
    </lineage>
</organism>
<dbReference type="GO" id="GO:0005524">
    <property type="term" value="F:ATP binding"/>
    <property type="evidence" value="ECO:0007669"/>
    <property type="project" value="UniProtKB-KW"/>
</dbReference>
<dbReference type="EC" id="2.7.11.1" evidence="1"/>
<gene>
    <name evidence="7" type="ORF">EPUS_00325</name>
</gene>
<dbReference type="GO" id="GO:0004674">
    <property type="term" value="F:protein serine/threonine kinase activity"/>
    <property type="evidence" value="ECO:0007669"/>
    <property type="project" value="UniProtKB-EC"/>
</dbReference>
<dbReference type="InterPro" id="IPR050660">
    <property type="entry name" value="NEK_Ser/Thr_kinase"/>
</dbReference>
<dbReference type="GeneID" id="19235388"/>
<dbReference type="Proteomes" id="UP000019373">
    <property type="component" value="Unassembled WGS sequence"/>
</dbReference>
<dbReference type="InterPro" id="IPR011009">
    <property type="entry name" value="Kinase-like_dom_sf"/>
</dbReference>
<keyword evidence="2" id="KW-0808">Transferase</keyword>
<dbReference type="SUPFAM" id="SSF56112">
    <property type="entry name" value="Protein kinase-like (PK-like)"/>
    <property type="match status" value="1"/>
</dbReference>
<evidence type="ECO:0000313" key="7">
    <source>
        <dbReference type="EMBL" id="ERF70138.1"/>
    </source>
</evidence>
<keyword evidence="5" id="KW-0067">ATP-binding</keyword>
<protein>
    <recommendedName>
        <fullName evidence="1">non-specific serine/threonine protein kinase</fullName>
        <ecNumber evidence="1">2.7.11.1</ecNumber>
    </recommendedName>
</protein>
<dbReference type="eggNOG" id="ENOG502SFSP">
    <property type="taxonomic scope" value="Eukaryota"/>
</dbReference>
<dbReference type="RefSeq" id="XP_007804173.1">
    <property type="nucleotide sequence ID" value="XM_007805982.1"/>
</dbReference>
<dbReference type="Gene3D" id="1.10.510.10">
    <property type="entry name" value="Transferase(Phosphotransferase) domain 1"/>
    <property type="match status" value="1"/>
</dbReference>
<keyword evidence="8" id="KW-1185">Reference proteome</keyword>
<dbReference type="InterPro" id="IPR036047">
    <property type="entry name" value="F-box-like_dom_sf"/>
</dbReference>